<keyword evidence="9 15" id="KW-0862">Zinc</keyword>
<comment type="function">
    <text evidence="1 15">Is required not only for elongation of protein synthesis but also for the initiation of all mRNA translation through initiator tRNA(fMet) aminoacylation.</text>
</comment>
<reference evidence="17" key="2">
    <citation type="submission" date="2021-04" db="EMBL/GenBank/DDBJ databases">
        <authorList>
            <person name="Gilroy R."/>
        </authorList>
    </citation>
    <scope>NUCLEOTIDE SEQUENCE</scope>
    <source>
        <strain evidence="17">12435</strain>
    </source>
</reference>
<dbReference type="FunFam" id="2.170.220.10:FF:000002">
    <property type="entry name" value="Methionine--tRNA ligase"/>
    <property type="match status" value="1"/>
</dbReference>
<dbReference type="InterPro" id="IPR033911">
    <property type="entry name" value="MetRS_core"/>
</dbReference>
<evidence type="ECO:0000256" key="14">
    <source>
        <dbReference type="ARBA" id="ARBA00047364"/>
    </source>
</evidence>
<evidence type="ECO:0000313" key="18">
    <source>
        <dbReference type="Proteomes" id="UP000823990"/>
    </source>
</evidence>
<keyword evidence="6 15" id="KW-0436">Ligase</keyword>
<evidence type="ECO:0000256" key="15">
    <source>
        <dbReference type="HAMAP-Rule" id="MF_01228"/>
    </source>
</evidence>
<evidence type="ECO:0000259" key="16">
    <source>
        <dbReference type="PROSITE" id="PS50886"/>
    </source>
</evidence>
<dbReference type="InterPro" id="IPR009080">
    <property type="entry name" value="tRNAsynth_Ia_anticodon-bd"/>
</dbReference>
<dbReference type="PRINTS" id="PR01041">
    <property type="entry name" value="TRNASYNTHMET"/>
</dbReference>
<dbReference type="GO" id="GO:0005524">
    <property type="term" value="F:ATP binding"/>
    <property type="evidence" value="ECO:0007669"/>
    <property type="project" value="UniProtKB-UniRule"/>
</dbReference>
<dbReference type="SUPFAM" id="SSF52374">
    <property type="entry name" value="Nucleotidylyl transferase"/>
    <property type="match status" value="1"/>
</dbReference>
<dbReference type="NCBIfam" id="NF008900">
    <property type="entry name" value="PRK12267.1"/>
    <property type="match status" value="1"/>
</dbReference>
<dbReference type="EC" id="6.1.1.10" evidence="15"/>
<proteinExistence type="inferred from homology"/>
<evidence type="ECO:0000256" key="8">
    <source>
        <dbReference type="ARBA" id="ARBA00022741"/>
    </source>
</evidence>
<feature type="short sequence motif" description="'HIGH' region" evidence="15">
    <location>
        <begin position="14"/>
        <end position="24"/>
    </location>
</feature>
<dbReference type="CDD" id="cd00814">
    <property type="entry name" value="MetRS_core"/>
    <property type="match status" value="1"/>
</dbReference>
<dbReference type="InterPro" id="IPR014729">
    <property type="entry name" value="Rossmann-like_a/b/a_fold"/>
</dbReference>
<dbReference type="Pfam" id="PF01406">
    <property type="entry name" value="tRNA-synt_1e"/>
    <property type="match status" value="1"/>
</dbReference>
<dbReference type="NCBIfam" id="TIGR00399">
    <property type="entry name" value="metG_C_term"/>
    <property type="match status" value="1"/>
</dbReference>
<feature type="binding site" evidence="15">
    <location>
        <position position="132"/>
    </location>
    <ligand>
        <name>Zn(2+)</name>
        <dbReference type="ChEBI" id="CHEBI:29105"/>
    </ligand>
</feature>
<feature type="domain" description="TRNA-binding" evidence="16">
    <location>
        <begin position="547"/>
        <end position="647"/>
    </location>
</feature>
<dbReference type="InterPro" id="IPR014758">
    <property type="entry name" value="Met-tRNA_synth"/>
</dbReference>
<feature type="short sequence motif" description="'KMSKS' region" evidence="15">
    <location>
        <begin position="298"/>
        <end position="302"/>
    </location>
</feature>
<dbReference type="SUPFAM" id="SSF47323">
    <property type="entry name" value="Anticodon-binding domain of a subclass of class I aminoacyl-tRNA synthetases"/>
    <property type="match status" value="1"/>
</dbReference>
<feature type="binding site" evidence="15">
    <location>
        <position position="129"/>
    </location>
    <ligand>
        <name>Zn(2+)</name>
        <dbReference type="ChEBI" id="CHEBI:29105"/>
    </ligand>
</feature>
<keyword evidence="13 15" id="KW-0030">Aminoacyl-tRNA synthetase</keyword>
<evidence type="ECO:0000256" key="2">
    <source>
        <dbReference type="ARBA" id="ARBA00004496"/>
    </source>
</evidence>
<keyword evidence="8 15" id="KW-0547">Nucleotide-binding</keyword>
<dbReference type="InterPro" id="IPR012340">
    <property type="entry name" value="NA-bd_OB-fold"/>
</dbReference>
<dbReference type="GO" id="GO:0006431">
    <property type="term" value="P:methionyl-tRNA aminoacylation"/>
    <property type="evidence" value="ECO:0007669"/>
    <property type="project" value="UniProtKB-UniRule"/>
</dbReference>
<evidence type="ECO:0000256" key="9">
    <source>
        <dbReference type="ARBA" id="ARBA00022833"/>
    </source>
</evidence>
<sequence>MPERPKFYITTPIYYASGNLHIGHTYSTVVCDAIARYKRMRGYDVFYLTGTDEHGQKVQDKAAAEGKTPREFVDELVGGIKKLWQLMDISYDKFIRTTDDYHVKAVQKIFKKLYDKGDIYKSVYKGKYCKACESFWTESQLVDGCCPDCGRAVEYAEEESYFFRLSKYAPRLRKLLTETDFLQPDSRVNEMVNNFIDKGLQDLAVSRSTFDWGVPVPFDGKHVIYVWIDALSNYITALGYGSDDDSLFEKYWPADVHVVGKEIVRFHSIIWPAILMALDLPLPKHVFGHGWIKFGGQKMGKSTGNVVDPYILAGRYGVDALRYFLLDEMPFGSDGDYSSELLVRKINTDLANDYGNLVRRTLAMSRQYFGGKVTDKGEAADIDREFESMINGVSELVDGDMNTFIVNKALEDIFAVIRRANKYIDETAPWKLAADESMKPRLERVLYDLLEAIRVSSTLLLPFFRTGPTKALAALGVGAPEEFGDVLRYGAVKSYETTETEAIYPRLDVNKELKELAAIADNAKKTAPAAKKEDKKMDEKAHITIDDLAKIDLRVAEVIACERVEGSKKLLKETLKVGDEVRTVCSGIAAYYTPEEMVGKKVILVANLPPRKMCGVESNGMLLCAEKDGKVVLLSPESDIGSGAEVC</sequence>
<dbReference type="CDD" id="cd02800">
    <property type="entry name" value="tRNA_bind_EcMetRS_like"/>
    <property type="match status" value="1"/>
</dbReference>
<evidence type="ECO:0000256" key="5">
    <source>
        <dbReference type="ARBA" id="ARBA00022555"/>
    </source>
</evidence>
<dbReference type="Pfam" id="PF01588">
    <property type="entry name" value="tRNA_bind"/>
    <property type="match status" value="1"/>
</dbReference>
<comment type="cofactor">
    <cofactor evidence="15">
        <name>Zn(2+)</name>
        <dbReference type="ChEBI" id="CHEBI:29105"/>
    </cofactor>
    <text evidence="15">Binds 1 zinc ion per subunit.</text>
</comment>
<evidence type="ECO:0000256" key="11">
    <source>
        <dbReference type="ARBA" id="ARBA00022884"/>
    </source>
</evidence>
<keyword evidence="11 15" id="KW-0694">RNA-binding</keyword>
<keyword evidence="5 15" id="KW-0820">tRNA-binding</keyword>
<dbReference type="PANTHER" id="PTHR43326:SF1">
    <property type="entry name" value="METHIONINE--TRNA LIGASE, MITOCHONDRIAL"/>
    <property type="match status" value="1"/>
</dbReference>
<comment type="subcellular location">
    <subcellularLocation>
        <location evidence="2 15">Cytoplasm</location>
    </subcellularLocation>
</comment>
<dbReference type="GO" id="GO:0004825">
    <property type="term" value="F:methionine-tRNA ligase activity"/>
    <property type="evidence" value="ECO:0007669"/>
    <property type="project" value="UniProtKB-UniRule"/>
</dbReference>
<dbReference type="Pfam" id="PF09334">
    <property type="entry name" value="tRNA-synt_1g"/>
    <property type="match status" value="1"/>
</dbReference>
<keyword evidence="12 15" id="KW-0648">Protein biosynthesis</keyword>
<comment type="catalytic activity">
    <reaction evidence="14 15">
        <text>tRNA(Met) + L-methionine + ATP = L-methionyl-tRNA(Met) + AMP + diphosphate</text>
        <dbReference type="Rhea" id="RHEA:13481"/>
        <dbReference type="Rhea" id="RHEA-COMP:9667"/>
        <dbReference type="Rhea" id="RHEA-COMP:9698"/>
        <dbReference type="ChEBI" id="CHEBI:30616"/>
        <dbReference type="ChEBI" id="CHEBI:33019"/>
        <dbReference type="ChEBI" id="CHEBI:57844"/>
        <dbReference type="ChEBI" id="CHEBI:78442"/>
        <dbReference type="ChEBI" id="CHEBI:78530"/>
        <dbReference type="ChEBI" id="CHEBI:456215"/>
        <dbReference type="EC" id="6.1.1.10"/>
    </reaction>
</comment>
<dbReference type="Proteomes" id="UP000823990">
    <property type="component" value="Unassembled WGS sequence"/>
</dbReference>
<dbReference type="AlphaFoldDB" id="A0A9D1Q011"/>
<feature type="binding site" evidence="15">
    <location>
        <position position="146"/>
    </location>
    <ligand>
        <name>Zn(2+)</name>
        <dbReference type="ChEBI" id="CHEBI:29105"/>
    </ligand>
</feature>
<evidence type="ECO:0000256" key="12">
    <source>
        <dbReference type="ARBA" id="ARBA00022917"/>
    </source>
</evidence>
<comment type="caution">
    <text evidence="17">The sequence shown here is derived from an EMBL/GenBank/DDBJ whole genome shotgun (WGS) entry which is preliminary data.</text>
</comment>
<dbReference type="InterPro" id="IPR032678">
    <property type="entry name" value="tRNA-synt_1_cat_dom"/>
</dbReference>
<dbReference type="GO" id="GO:0000049">
    <property type="term" value="F:tRNA binding"/>
    <property type="evidence" value="ECO:0007669"/>
    <property type="project" value="UniProtKB-UniRule"/>
</dbReference>
<gene>
    <name evidence="15 17" type="primary">metG</name>
    <name evidence="17" type="ORF">H9892_03705</name>
</gene>
<comment type="caution">
    <text evidence="15">Lacks conserved residue(s) required for the propagation of feature annotation.</text>
</comment>
<evidence type="ECO:0000256" key="1">
    <source>
        <dbReference type="ARBA" id="ARBA00003314"/>
    </source>
</evidence>
<comment type="similarity">
    <text evidence="15">Belongs to the class-I aminoacyl-tRNA synthetase family. MetG type 2A subfamily.</text>
</comment>
<dbReference type="InterPro" id="IPR002547">
    <property type="entry name" value="tRNA-bd_dom"/>
</dbReference>
<dbReference type="Gene3D" id="2.40.50.140">
    <property type="entry name" value="Nucleic acid-binding proteins"/>
    <property type="match status" value="1"/>
</dbReference>
<dbReference type="HAMAP" id="MF_01228">
    <property type="entry name" value="Met_tRNA_synth_type2"/>
    <property type="match status" value="1"/>
</dbReference>
<evidence type="ECO:0000313" key="17">
    <source>
        <dbReference type="EMBL" id="HIW02423.1"/>
    </source>
</evidence>
<dbReference type="FunFam" id="2.40.50.140:FF:000042">
    <property type="entry name" value="Methionine--tRNA ligase"/>
    <property type="match status" value="1"/>
</dbReference>
<evidence type="ECO:0000256" key="4">
    <source>
        <dbReference type="ARBA" id="ARBA00022490"/>
    </source>
</evidence>
<accession>A0A9D1Q011</accession>
<keyword evidence="7 15" id="KW-0479">Metal-binding</keyword>
<dbReference type="PANTHER" id="PTHR43326">
    <property type="entry name" value="METHIONYL-TRNA SYNTHETASE"/>
    <property type="match status" value="1"/>
</dbReference>
<evidence type="ECO:0000256" key="7">
    <source>
        <dbReference type="ARBA" id="ARBA00022723"/>
    </source>
</evidence>
<dbReference type="Gene3D" id="2.170.220.10">
    <property type="match status" value="1"/>
</dbReference>
<dbReference type="Gene3D" id="3.40.50.620">
    <property type="entry name" value="HUPs"/>
    <property type="match status" value="1"/>
</dbReference>
<dbReference type="InterPro" id="IPR004495">
    <property type="entry name" value="Met-tRNA-synth_bsu_C"/>
</dbReference>
<keyword evidence="4 15" id="KW-0963">Cytoplasm</keyword>
<evidence type="ECO:0000256" key="6">
    <source>
        <dbReference type="ARBA" id="ARBA00022598"/>
    </source>
</evidence>
<dbReference type="EMBL" id="DXHS01000065">
    <property type="protein sequence ID" value="HIW02423.1"/>
    <property type="molecule type" value="Genomic_DNA"/>
</dbReference>
<evidence type="ECO:0000256" key="10">
    <source>
        <dbReference type="ARBA" id="ARBA00022840"/>
    </source>
</evidence>
<protein>
    <recommendedName>
        <fullName evidence="15">Methionine--tRNA ligase</fullName>
        <ecNumber evidence="15">6.1.1.10</ecNumber>
    </recommendedName>
    <alternativeName>
        <fullName evidence="15">Methionyl-tRNA synthetase</fullName>
        <shortName evidence="15">MetRS</shortName>
    </alternativeName>
</protein>
<evidence type="ECO:0000256" key="3">
    <source>
        <dbReference type="ARBA" id="ARBA00011738"/>
    </source>
</evidence>
<dbReference type="GO" id="GO:0005737">
    <property type="term" value="C:cytoplasm"/>
    <property type="evidence" value="ECO:0007669"/>
    <property type="project" value="UniProtKB-SubCell"/>
</dbReference>
<dbReference type="InterPro" id="IPR023457">
    <property type="entry name" value="Met-tRNA_synth_2"/>
</dbReference>
<dbReference type="NCBIfam" id="TIGR00398">
    <property type="entry name" value="metG"/>
    <property type="match status" value="1"/>
</dbReference>
<dbReference type="GO" id="GO:0046872">
    <property type="term" value="F:metal ion binding"/>
    <property type="evidence" value="ECO:0007669"/>
    <property type="project" value="UniProtKB-KW"/>
</dbReference>
<dbReference type="SUPFAM" id="SSF50249">
    <property type="entry name" value="Nucleic acid-binding proteins"/>
    <property type="match status" value="1"/>
</dbReference>
<dbReference type="CDD" id="cd07957">
    <property type="entry name" value="Anticodon_Ia_Met"/>
    <property type="match status" value="1"/>
</dbReference>
<organism evidence="17 18">
    <name type="scientific">Candidatus Protoclostridium stercorigallinarum</name>
    <dbReference type="NCBI Taxonomy" id="2838741"/>
    <lineage>
        <taxon>Bacteria</taxon>
        <taxon>Bacillati</taxon>
        <taxon>Bacillota</taxon>
        <taxon>Clostridia</taxon>
        <taxon>Candidatus Protoclostridium</taxon>
    </lineage>
</organism>
<dbReference type="Gene3D" id="1.10.730.10">
    <property type="entry name" value="Isoleucyl-tRNA Synthetase, Domain 1"/>
    <property type="match status" value="1"/>
</dbReference>
<keyword evidence="10 15" id="KW-0067">ATP-binding</keyword>
<evidence type="ECO:0000256" key="13">
    <source>
        <dbReference type="ARBA" id="ARBA00023146"/>
    </source>
</evidence>
<feature type="binding site" evidence="15">
    <location>
        <position position="149"/>
    </location>
    <ligand>
        <name>Zn(2+)</name>
        <dbReference type="ChEBI" id="CHEBI:29105"/>
    </ligand>
</feature>
<dbReference type="InterPro" id="IPR041872">
    <property type="entry name" value="Anticodon_Met"/>
</dbReference>
<dbReference type="PROSITE" id="PS50886">
    <property type="entry name" value="TRBD"/>
    <property type="match status" value="1"/>
</dbReference>
<reference evidence="17" key="1">
    <citation type="journal article" date="2021" name="PeerJ">
        <title>Extensive microbial diversity within the chicken gut microbiome revealed by metagenomics and culture.</title>
        <authorList>
            <person name="Gilroy R."/>
            <person name="Ravi A."/>
            <person name="Getino M."/>
            <person name="Pursley I."/>
            <person name="Horton D.L."/>
            <person name="Alikhan N.F."/>
            <person name="Baker D."/>
            <person name="Gharbi K."/>
            <person name="Hall N."/>
            <person name="Watson M."/>
            <person name="Adriaenssens E.M."/>
            <person name="Foster-Nyarko E."/>
            <person name="Jarju S."/>
            <person name="Secka A."/>
            <person name="Antonio M."/>
            <person name="Oren A."/>
            <person name="Chaudhuri R.R."/>
            <person name="La Ragione R."/>
            <person name="Hildebrand F."/>
            <person name="Pallen M.J."/>
        </authorList>
    </citation>
    <scope>NUCLEOTIDE SEQUENCE</scope>
    <source>
        <strain evidence="17">12435</strain>
    </source>
</reference>
<name>A0A9D1Q011_9FIRM</name>
<comment type="subunit">
    <text evidence="3 15">Homodimer.</text>
</comment>
<dbReference type="InterPro" id="IPR015413">
    <property type="entry name" value="Methionyl/Leucyl_tRNA_Synth"/>
</dbReference>